<dbReference type="EMBL" id="JASCZI010213309">
    <property type="protein sequence ID" value="MED6201130.1"/>
    <property type="molecule type" value="Genomic_DNA"/>
</dbReference>
<sequence length="121" mass="13923">MAKHGVPRALAIILIIAAIIYSTVADFHETALTNQNSTKKRVEKSWCWLPKYYDAFVLDSCIQKCSEKIQDNRGWLERCKEKCEILKKCIHECNQMFADEEARWSCYPGCNFKEGGGRSGR</sequence>
<feature type="chain" id="PRO_5045687194" evidence="1">
    <location>
        <begin position="26"/>
        <end position="121"/>
    </location>
</feature>
<gene>
    <name evidence="2" type="ORF">PIB30_091871</name>
</gene>
<comment type="caution">
    <text evidence="2">The sequence shown here is derived from an EMBL/GenBank/DDBJ whole genome shotgun (WGS) entry which is preliminary data.</text>
</comment>
<reference evidence="2 3" key="1">
    <citation type="journal article" date="2023" name="Plants (Basel)">
        <title>Bridging the Gap: Combining Genomics and Transcriptomics Approaches to Understand Stylosanthes scabra, an Orphan Legume from the Brazilian Caatinga.</title>
        <authorList>
            <person name="Ferreira-Neto J.R.C."/>
            <person name="da Silva M.D."/>
            <person name="Binneck E."/>
            <person name="de Melo N.F."/>
            <person name="da Silva R.H."/>
            <person name="de Melo A.L.T.M."/>
            <person name="Pandolfi V."/>
            <person name="Bustamante F.O."/>
            <person name="Brasileiro-Vidal A.C."/>
            <person name="Benko-Iseppon A.M."/>
        </authorList>
    </citation>
    <scope>NUCLEOTIDE SEQUENCE [LARGE SCALE GENOMIC DNA]</scope>
    <source>
        <tissue evidence="2">Leaves</tissue>
    </source>
</reference>
<feature type="signal peptide" evidence="1">
    <location>
        <begin position="1"/>
        <end position="25"/>
    </location>
</feature>
<dbReference type="Proteomes" id="UP001341840">
    <property type="component" value="Unassembled WGS sequence"/>
</dbReference>
<feature type="non-terminal residue" evidence="2">
    <location>
        <position position="121"/>
    </location>
</feature>
<evidence type="ECO:0000313" key="3">
    <source>
        <dbReference type="Proteomes" id="UP001341840"/>
    </source>
</evidence>
<organism evidence="2 3">
    <name type="scientific">Stylosanthes scabra</name>
    <dbReference type="NCBI Taxonomy" id="79078"/>
    <lineage>
        <taxon>Eukaryota</taxon>
        <taxon>Viridiplantae</taxon>
        <taxon>Streptophyta</taxon>
        <taxon>Embryophyta</taxon>
        <taxon>Tracheophyta</taxon>
        <taxon>Spermatophyta</taxon>
        <taxon>Magnoliopsida</taxon>
        <taxon>eudicotyledons</taxon>
        <taxon>Gunneridae</taxon>
        <taxon>Pentapetalae</taxon>
        <taxon>rosids</taxon>
        <taxon>fabids</taxon>
        <taxon>Fabales</taxon>
        <taxon>Fabaceae</taxon>
        <taxon>Papilionoideae</taxon>
        <taxon>50 kb inversion clade</taxon>
        <taxon>dalbergioids sensu lato</taxon>
        <taxon>Dalbergieae</taxon>
        <taxon>Pterocarpus clade</taxon>
        <taxon>Stylosanthes</taxon>
    </lineage>
</organism>
<keyword evidence="1" id="KW-0732">Signal</keyword>
<accession>A0ABU6XSJ9</accession>
<name>A0ABU6XSJ9_9FABA</name>
<evidence type="ECO:0000313" key="2">
    <source>
        <dbReference type="EMBL" id="MED6201130.1"/>
    </source>
</evidence>
<protein>
    <submittedName>
        <fullName evidence="2">Uncharacterized protein</fullName>
    </submittedName>
</protein>
<evidence type="ECO:0000256" key="1">
    <source>
        <dbReference type="SAM" id="SignalP"/>
    </source>
</evidence>
<keyword evidence="3" id="KW-1185">Reference proteome</keyword>
<proteinExistence type="predicted"/>